<organism evidence="1 2">
    <name type="scientific">Mycobacterium yunnanensis</name>
    <dbReference type="NCBI Taxonomy" id="368477"/>
    <lineage>
        <taxon>Bacteria</taxon>
        <taxon>Bacillati</taxon>
        <taxon>Actinomycetota</taxon>
        <taxon>Actinomycetes</taxon>
        <taxon>Mycobacteriales</taxon>
        <taxon>Mycobacteriaceae</taxon>
        <taxon>Mycobacterium</taxon>
    </lineage>
</organism>
<gene>
    <name evidence="1" type="ORF">H7K45_12575</name>
</gene>
<keyword evidence="2" id="KW-1185">Reference proteome</keyword>
<dbReference type="AlphaFoldDB" id="A0A9X2Z0S9"/>
<accession>A0A9X2Z0S9</accession>
<dbReference type="RefSeq" id="WP_263996153.1">
    <property type="nucleotide sequence ID" value="NZ_JACKVK010000008.1"/>
</dbReference>
<dbReference type="Proteomes" id="UP001141629">
    <property type="component" value="Unassembled WGS sequence"/>
</dbReference>
<sequence>MDTIGISLTAQPSKTWMALVSWEDGKAELQVLQHGVNNFEVGQVTSSSDIVGISCPFGWPKPFTDFVTRYSADQHGGSLVGSVPSDSGMRYRFTAHLVKQLAPGINPPSALSGSAAVATLRCATILAECGQTPASIGHNSYPTKFVEVYPPASLSQWGLPYTGYKSASGQKLLVSMVTKLVTFTAFAGPWLKLDRWLDTCQTEVGAFEAVICALTARAVALERAISPHTPPEHHAAASEGWIWVPNEQSLSQLNTEPR</sequence>
<protein>
    <submittedName>
        <fullName evidence="1">DUF429 domain-containing protein</fullName>
    </submittedName>
</protein>
<name>A0A9X2Z0S9_9MYCO</name>
<dbReference type="Pfam" id="PF04250">
    <property type="entry name" value="DUF429"/>
    <property type="match status" value="1"/>
</dbReference>
<reference evidence="1" key="2">
    <citation type="journal article" date="2022" name="BMC Genomics">
        <title>Comparative genome analysis of mycobacteria focusing on tRNA and non-coding RNA.</title>
        <authorList>
            <person name="Behra P.R.K."/>
            <person name="Pettersson B.M.F."/>
            <person name="Ramesh M."/>
            <person name="Das S."/>
            <person name="Dasgupta S."/>
            <person name="Kirsebom L.A."/>
        </authorList>
    </citation>
    <scope>NUCLEOTIDE SEQUENCE</scope>
    <source>
        <strain evidence="1">DSM 44838</strain>
    </source>
</reference>
<dbReference type="EMBL" id="JACKVK010000008">
    <property type="protein sequence ID" value="MCV7421379.1"/>
    <property type="molecule type" value="Genomic_DNA"/>
</dbReference>
<dbReference type="InterPro" id="IPR007362">
    <property type="entry name" value="DUF429"/>
</dbReference>
<evidence type="ECO:0000313" key="1">
    <source>
        <dbReference type="EMBL" id="MCV7421379.1"/>
    </source>
</evidence>
<reference evidence="1" key="1">
    <citation type="submission" date="2020-07" db="EMBL/GenBank/DDBJ databases">
        <authorList>
            <person name="Pettersson B.M.F."/>
            <person name="Behra P.R.K."/>
            <person name="Ramesh M."/>
            <person name="Das S."/>
            <person name="Dasgupta S."/>
            <person name="Kirsebom L.A."/>
        </authorList>
    </citation>
    <scope>NUCLEOTIDE SEQUENCE</scope>
    <source>
        <strain evidence="1">DSM 44838</strain>
    </source>
</reference>
<proteinExistence type="predicted"/>
<comment type="caution">
    <text evidence="1">The sequence shown here is derived from an EMBL/GenBank/DDBJ whole genome shotgun (WGS) entry which is preliminary data.</text>
</comment>
<evidence type="ECO:0000313" key="2">
    <source>
        <dbReference type="Proteomes" id="UP001141629"/>
    </source>
</evidence>